<dbReference type="InterPro" id="IPR020260">
    <property type="entry name" value="Uncharacterised_YueH"/>
</dbReference>
<protein>
    <submittedName>
        <fullName evidence="1">Uncharacterized protein</fullName>
    </submittedName>
</protein>
<accession>A0A2N0ZMR3</accession>
<sequence length="61" mass="6861">MIHTADEKYIIAIPDIHWSAEVNGLAEFDAKVNHLIDSLTFHLYEGNSQELAHSISLLTVK</sequence>
<dbReference type="RefSeq" id="WP_101226225.1">
    <property type="nucleotide sequence ID" value="NZ_PISD01000005.1"/>
</dbReference>
<organism evidence="1 2">
    <name type="scientific">Cytobacillus horneckiae</name>
    <dbReference type="NCBI Taxonomy" id="549687"/>
    <lineage>
        <taxon>Bacteria</taxon>
        <taxon>Bacillati</taxon>
        <taxon>Bacillota</taxon>
        <taxon>Bacilli</taxon>
        <taxon>Bacillales</taxon>
        <taxon>Bacillaceae</taxon>
        <taxon>Cytobacillus</taxon>
    </lineage>
</organism>
<proteinExistence type="predicted"/>
<name>A0A2N0ZMR3_9BACI</name>
<evidence type="ECO:0000313" key="2">
    <source>
        <dbReference type="Proteomes" id="UP000233343"/>
    </source>
</evidence>
<dbReference type="AlphaFoldDB" id="A0A2N0ZMR3"/>
<gene>
    <name evidence="1" type="ORF">CWS20_01620</name>
</gene>
<keyword evidence="2" id="KW-1185">Reference proteome</keyword>
<dbReference type="Proteomes" id="UP000233343">
    <property type="component" value="Unassembled WGS sequence"/>
</dbReference>
<evidence type="ECO:0000313" key="1">
    <source>
        <dbReference type="EMBL" id="PKG30802.1"/>
    </source>
</evidence>
<dbReference type="EMBL" id="PISD01000005">
    <property type="protein sequence ID" value="PKG30802.1"/>
    <property type="molecule type" value="Genomic_DNA"/>
</dbReference>
<reference evidence="1 2" key="1">
    <citation type="journal article" date="2010" name="Int. J. Syst. Evol. Microbiol.">
        <title>Bacillus horneckiae sp. nov., isolated from a spacecraft-assembly clean room.</title>
        <authorList>
            <person name="Vaishampayan P."/>
            <person name="Probst A."/>
            <person name="Krishnamurthi S."/>
            <person name="Ghosh S."/>
            <person name="Osman S."/>
            <person name="McDowall A."/>
            <person name="Ruckmani A."/>
            <person name="Mayilraj S."/>
            <person name="Venkateswaran K."/>
        </authorList>
    </citation>
    <scope>NUCLEOTIDE SEQUENCE [LARGE SCALE GENOMIC DNA]</scope>
    <source>
        <strain evidence="2">1PO1SC</strain>
    </source>
</reference>
<dbReference type="Pfam" id="PF14166">
    <property type="entry name" value="YueH"/>
    <property type="match status" value="1"/>
</dbReference>
<comment type="caution">
    <text evidence="1">The sequence shown here is derived from an EMBL/GenBank/DDBJ whole genome shotgun (WGS) entry which is preliminary data.</text>
</comment>